<accession>A0ABD3QC27</accession>
<sequence>MNVQRFLLANRCRQASGANRSISSFESSLSISSVDSRLSAVDSVDGFDRNRGREAEAADRQVLMLDNPYAYNHKPVESPSPLKLTYLRTKSSSSSSEHSSNHDEFSSNSYAYNHEPVETPTPPKLMYPCTKSSSSSEQGSCNHDESSLNSSIPTEIELWTKEELLFYGLSWVGYDRAKQQKVNKKRNLTRWREHYGPPPATYAPVVNGVRS</sequence>
<evidence type="ECO:0000256" key="1">
    <source>
        <dbReference type="SAM" id="MobiDB-lite"/>
    </source>
</evidence>
<dbReference type="AlphaFoldDB" id="A0ABD3QC27"/>
<protein>
    <recommendedName>
        <fullName evidence="4">Myb-like domain-containing protein</fullName>
    </recommendedName>
</protein>
<gene>
    <name evidence="2" type="ORF">ACHAWO_004275</name>
</gene>
<comment type="caution">
    <text evidence="2">The sequence shown here is derived from an EMBL/GenBank/DDBJ whole genome shotgun (WGS) entry which is preliminary data.</text>
</comment>
<evidence type="ECO:0000313" key="2">
    <source>
        <dbReference type="EMBL" id="KAL3795690.1"/>
    </source>
</evidence>
<proteinExistence type="predicted"/>
<dbReference type="Proteomes" id="UP001530400">
    <property type="component" value="Unassembled WGS sequence"/>
</dbReference>
<evidence type="ECO:0008006" key="4">
    <source>
        <dbReference type="Google" id="ProtNLM"/>
    </source>
</evidence>
<name>A0ABD3QC27_9STRA</name>
<reference evidence="2 3" key="1">
    <citation type="submission" date="2024-10" db="EMBL/GenBank/DDBJ databases">
        <title>Updated reference genomes for cyclostephanoid diatoms.</title>
        <authorList>
            <person name="Roberts W.R."/>
            <person name="Alverson A.J."/>
        </authorList>
    </citation>
    <scope>NUCLEOTIDE SEQUENCE [LARGE SCALE GENOMIC DNA]</scope>
    <source>
        <strain evidence="2 3">AJA010-31</strain>
    </source>
</reference>
<evidence type="ECO:0000313" key="3">
    <source>
        <dbReference type="Proteomes" id="UP001530400"/>
    </source>
</evidence>
<keyword evidence="3" id="KW-1185">Reference proteome</keyword>
<organism evidence="2 3">
    <name type="scientific">Cyclotella atomus</name>
    <dbReference type="NCBI Taxonomy" id="382360"/>
    <lineage>
        <taxon>Eukaryota</taxon>
        <taxon>Sar</taxon>
        <taxon>Stramenopiles</taxon>
        <taxon>Ochrophyta</taxon>
        <taxon>Bacillariophyta</taxon>
        <taxon>Coscinodiscophyceae</taxon>
        <taxon>Thalassiosirophycidae</taxon>
        <taxon>Stephanodiscales</taxon>
        <taxon>Stephanodiscaceae</taxon>
        <taxon>Cyclotella</taxon>
    </lineage>
</organism>
<dbReference type="EMBL" id="JALLPJ020000312">
    <property type="protein sequence ID" value="KAL3795690.1"/>
    <property type="molecule type" value="Genomic_DNA"/>
</dbReference>
<feature type="compositionally biased region" description="Polar residues" evidence="1">
    <location>
        <begin position="130"/>
        <end position="147"/>
    </location>
</feature>
<feature type="region of interest" description="Disordered" evidence="1">
    <location>
        <begin position="87"/>
        <end position="147"/>
    </location>
</feature>